<dbReference type="AlphaFoldDB" id="A0AAD7Y5X7"/>
<reference evidence="1" key="1">
    <citation type="submission" date="2023-03" db="EMBL/GenBank/DDBJ databases">
        <title>Chromosome-level genomes of two armyworms, Mythimna separata and Mythimna loreyi, provide insights into the biosynthesis and reception of sex pheromones.</title>
        <authorList>
            <person name="Zhao H."/>
        </authorList>
    </citation>
    <scope>NUCLEOTIDE SEQUENCE</scope>
    <source>
        <strain evidence="1">BeijingLab</strain>
        <tissue evidence="1">Pupa</tissue>
    </source>
</reference>
<dbReference type="EMBL" id="JARGEI010000032">
    <property type="protein sequence ID" value="KAJ8703752.1"/>
    <property type="molecule type" value="Genomic_DNA"/>
</dbReference>
<keyword evidence="2" id="KW-1185">Reference proteome</keyword>
<accession>A0AAD7Y5X7</accession>
<protein>
    <submittedName>
        <fullName evidence="1">Uncharacterized protein</fullName>
    </submittedName>
</protein>
<sequence>MLISQSTMKEAVDLAAREILSNVNFKVWAPFGNKDLTLRSKYEKVGQRIDHLVRRFKYLLEDHKLISMDPIVTVDDSQGEDFLRLNGGIAGTIGNIFVLDDDPQFMKITDNWKQLEPVAKELYLKLVNEIPNVIEYKFCFKVNGFPKLSFDYNNHDKNLVEDLLNRLLVFHNQDNVDNLEQILKEEIGYYQFNQSNYFQAKTDAILLKYHDEVQKWWMSSISPCYLTGEDNIFQQSMSEVIRDPLTNAINQYCMVKIKQYNYNFNDDAVSSLKLEDHLTTIVTTDNITLTVIKVLHNLNSKEHVVLDFSYIANLPSIDRYTLQKELIANHDKIVILICNDVQECEDVKKQEKKDIIEIVTVRNKNTIIVTNRAPVEILKNYFPKADTILHDKKLCLFDLCEETQTRLLATGTVKIPGAEIKLEHFLKGWPKPCPRSEGIPIPKEKESVAVPVKPGVARCWLMPRATE</sequence>
<organism evidence="1 2">
    <name type="scientific">Mythimna separata</name>
    <name type="common">Oriental armyworm</name>
    <name type="synonym">Pseudaletia separata</name>
    <dbReference type="NCBI Taxonomy" id="271217"/>
    <lineage>
        <taxon>Eukaryota</taxon>
        <taxon>Metazoa</taxon>
        <taxon>Ecdysozoa</taxon>
        <taxon>Arthropoda</taxon>
        <taxon>Hexapoda</taxon>
        <taxon>Insecta</taxon>
        <taxon>Pterygota</taxon>
        <taxon>Neoptera</taxon>
        <taxon>Endopterygota</taxon>
        <taxon>Lepidoptera</taxon>
        <taxon>Glossata</taxon>
        <taxon>Ditrysia</taxon>
        <taxon>Noctuoidea</taxon>
        <taxon>Noctuidae</taxon>
        <taxon>Noctuinae</taxon>
        <taxon>Hadenini</taxon>
        <taxon>Mythimna</taxon>
    </lineage>
</organism>
<comment type="caution">
    <text evidence="1">The sequence shown here is derived from an EMBL/GenBank/DDBJ whole genome shotgun (WGS) entry which is preliminary data.</text>
</comment>
<name>A0AAD7Y5X7_MYTSE</name>
<gene>
    <name evidence="1" type="ORF">PYW07_013046</name>
</gene>
<proteinExistence type="predicted"/>
<dbReference type="Proteomes" id="UP001231518">
    <property type="component" value="Chromosome 31"/>
</dbReference>
<evidence type="ECO:0000313" key="2">
    <source>
        <dbReference type="Proteomes" id="UP001231518"/>
    </source>
</evidence>
<evidence type="ECO:0000313" key="1">
    <source>
        <dbReference type="EMBL" id="KAJ8703752.1"/>
    </source>
</evidence>